<dbReference type="SUPFAM" id="SSF51182">
    <property type="entry name" value="RmlC-like cupins"/>
    <property type="match status" value="1"/>
</dbReference>
<dbReference type="RefSeq" id="WP_087742100.1">
    <property type="nucleotide sequence ID" value="NZ_JBPWQU010000004.1"/>
</dbReference>
<keyword evidence="3" id="KW-0804">Transcription</keyword>
<keyword evidence="1" id="KW-0805">Transcription regulation</keyword>
<dbReference type="InterPro" id="IPR050204">
    <property type="entry name" value="AraC_XylS_family_regulators"/>
</dbReference>
<dbReference type="SMART" id="SM00342">
    <property type="entry name" value="HTH_ARAC"/>
    <property type="match status" value="1"/>
</dbReference>
<organism evidence="5 6">
    <name type="scientific">Levilactobacillus zymae</name>
    <dbReference type="NCBI Taxonomy" id="267363"/>
    <lineage>
        <taxon>Bacteria</taxon>
        <taxon>Bacillati</taxon>
        <taxon>Bacillota</taxon>
        <taxon>Bacilli</taxon>
        <taxon>Lactobacillales</taxon>
        <taxon>Lactobacillaceae</taxon>
        <taxon>Levilactobacillus</taxon>
    </lineage>
</organism>
<dbReference type="InterPro" id="IPR014710">
    <property type="entry name" value="RmlC-like_jellyroll"/>
</dbReference>
<dbReference type="Pfam" id="PF12833">
    <property type="entry name" value="HTH_18"/>
    <property type="match status" value="1"/>
</dbReference>
<dbReference type="Pfam" id="PF07883">
    <property type="entry name" value="Cupin_2"/>
    <property type="match status" value="1"/>
</dbReference>
<dbReference type="AlphaFoldDB" id="A0A1Y6JZ92"/>
<proteinExistence type="predicted"/>
<dbReference type="GO" id="GO:0043565">
    <property type="term" value="F:sequence-specific DNA binding"/>
    <property type="evidence" value="ECO:0007669"/>
    <property type="project" value="InterPro"/>
</dbReference>
<dbReference type="InterPro" id="IPR009057">
    <property type="entry name" value="Homeodomain-like_sf"/>
</dbReference>
<dbReference type="Proteomes" id="UP000195412">
    <property type="component" value="Chromosome I"/>
</dbReference>
<feature type="domain" description="HTH araC/xylS-type" evidence="4">
    <location>
        <begin position="179"/>
        <end position="277"/>
    </location>
</feature>
<evidence type="ECO:0000313" key="6">
    <source>
        <dbReference type="Proteomes" id="UP000195412"/>
    </source>
</evidence>
<evidence type="ECO:0000256" key="1">
    <source>
        <dbReference type="ARBA" id="ARBA00023015"/>
    </source>
</evidence>
<accession>A0A1Y6JZ92</accession>
<dbReference type="PANTHER" id="PTHR46796">
    <property type="entry name" value="HTH-TYPE TRANSCRIPTIONAL ACTIVATOR RHAS-RELATED"/>
    <property type="match status" value="1"/>
</dbReference>
<evidence type="ECO:0000256" key="3">
    <source>
        <dbReference type="ARBA" id="ARBA00023163"/>
    </source>
</evidence>
<evidence type="ECO:0000256" key="2">
    <source>
        <dbReference type="ARBA" id="ARBA00023125"/>
    </source>
</evidence>
<evidence type="ECO:0000313" key="5">
    <source>
        <dbReference type="EMBL" id="SMS14422.1"/>
    </source>
</evidence>
<gene>
    <name evidence="5" type="ORF">LZ3411_1372</name>
</gene>
<dbReference type="Gene3D" id="1.10.10.60">
    <property type="entry name" value="Homeodomain-like"/>
    <property type="match status" value="1"/>
</dbReference>
<name>A0A1Y6JZ92_9LACO</name>
<sequence>MKYEFFDPQSSDPCKVIFHHNDFHLVPMHFHAAIEVNYVFSGREDWVTVNGQRYRPQAGDTLVINSNVPHAFTPAGDRQAYDSLTLIYPYQRLMALYPPLAHHVFALRPTQSTVRTADSQLQAAFTQMRAVHDHQPDRLLGRLQMRALGYAILSTLLQAPVLQAGQPRQLTTADSQLLAQCITDLNCNLAAPLDNSTIAAQHHISVSKLTHLFHTEMGQSVQTYIRQQRLAQAYDLLMTQHKPVGVIADLVGFPNEKAFITAFRSIYHVTPFRYRHQMSR</sequence>
<reference evidence="6" key="1">
    <citation type="submission" date="2017-05" db="EMBL/GenBank/DDBJ databases">
        <authorList>
            <person name="Papadimitriou K."/>
        </authorList>
    </citation>
    <scope>NUCLEOTIDE SEQUENCE [LARGE SCALE GENOMIC DNA]</scope>
    <source>
        <strain evidence="6">ACA-DC 3411</strain>
    </source>
</reference>
<dbReference type="InterPro" id="IPR018060">
    <property type="entry name" value="HTH_AraC"/>
</dbReference>
<dbReference type="GO" id="GO:0003700">
    <property type="term" value="F:DNA-binding transcription factor activity"/>
    <property type="evidence" value="ECO:0007669"/>
    <property type="project" value="InterPro"/>
</dbReference>
<evidence type="ECO:0000259" key="4">
    <source>
        <dbReference type="PROSITE" id="PS01124"/>
    </source>
</evidence>
<dbReference type="SUPFAM" id="SSF46689">
    <property type="entry name" value="Homeodomain-like"/>
    <property type="match status" value="2"/>
</dbReference>
<dbReference type="InterPro" id="IPR013096">
    <property type="entry name" value="Cupin_2"/>
</dbReference>
<keyword evidence="2" id="KW-0238">DNA-binding</keyword>
<dbReference type="InterPro" id="IPR011051">
    <property type="entry name" value="RmlC_Cupin_sf"/>
</dbReference>
<dbReference type="KEGG" id="lzy:LZ3411_1372"/>
<dbReference type="EMBL" id="LT854705">
    <property type="protein sequence ID" value="SMS14422.1"/>
    <property type="molecule type" value="Genomic_DNA"/>
</dbReference>
<dbReference type="Gene3D" id="2.60.120.10">
    <property type="entry name" value="Jelly Rolls"/>
    <property type="match status" value="1"/>
</dbReference>
<dbReference type="PROSITE" id="PS01124">
    <property type="entry name" value="HTH_ARAC_FAMILY_2"/>
    <property type="match status" value="1"/>
</dbReference>
<protein>
    <submittedName>
        <fullName evidence="5">Transcriptional regulator, AraC family</fullName>
    </submittedName>
</protein>